<evidence type="ECO:0000313" key="2">
    <source>
        <dbReference type="EnsemblProtists" id="Phyra84431"/>
    </source>
</evidence>
<proteinExistence type="predicted"/>
<feature type="chain" id="PRO_5003587017" evidence="1">
    <location>
        <begin position="25"/>
        <end position="642"/>
    </location>
</feature>
<accession>H3H266</accession>
<name>H3H266_PHYRM</name>
<dbReference type="PANTHER" id="PTHR33714:SF3">
    <property type="entry name" value="COUNTING FACTOR-ASSOCIATED PROTEIN A-RELATED"/>
    <property type="match status" value="1"/>
</dbReference>
<dbReference type="OMA" id="ATNNACD"/>
<reference evidence="3" key="1">
    <citation type="journal article" date="2006" name="Science">
        <title>Phytophthora genome sequences uncover evolutionary origins and mechanisms of pathogenesis.</title>
        <authorList>
            <person name="Tyler B.M."/>
            <person name="Tripathy S."/>
            <person name="Zhang X."/>
            <person name="Dehal P."/>
            <person name="Jiang R.H."/>
            <person name="Aerts A."/>
            <person name="Arredondo F.D."/>
            <person name="Baxter L."/>
            <person name="Bensasson D."/>
            <person name="Beynon J.L."/>
            <person name="Chapman J."/>
            <person name="Damasceno C.M."/>
            <person name="Dorrance A.E."/>
            <person name="Dou D."/>
            <person name="Dickerman A.W."/>
            <person name="Dubchak I.L."/>
            <person name="Garbelotto M."/>
            <person name="Gijzen M."/>
            <person name="Gordon S.G."/>
            <person name="Govers F."/>
            <person name="Grunwald N.J."/>
            <person name="Huang W."/>
            <person name="Ivors K.L."/>
            <person name="Jones R.W."/>
            <person name="Kamoun S."/>
            <person name="Krampis K."/>
            <person name="Lamour K.H."/>
            <person name="Lee M.K."/>
            <person name="McDonald W.H."/>
            <person name="Medina M."/>
            <person name="Meijer H.J."/>
            <person name="Nordberg E.K."/>
            <person name="Maclean D.J."/>
            <person name="Ospina-Giraldo M.D."/>
            <person name="Morris P.F."/>
            <person name="Phuntumart V."/>
            <person name="Putnam N.H."/>
            <person name="Rash S."/>
            <person name="Rose J.K."/>
            <person name="Sakihama Y."/>
            <person name="Salamov A.A."/>
            <person name="Savidor A."/>
            <person name="Scheuring C.F."/>
            <person name="Smith B.M."/>
            <person name="Sobral B.W."/>
            <person name="Terry A."/>
            <person name="Torto-Alalibo T.A."/>
            <person name="Win J."/>
            <person name="Xu Z."/>
            <person name="Zhang H."/>
            <person name="Grigoriev I.V."/>
            <person name="Rokhsar D.S."/>
            <person name="Boore J.L."/>
        </authorList>
    </citation>
    <scope>NUCLEOTIDE SEQUENCE [LARGE SCALE GENOMIC DNA]</scope>
    <source>
        <strain evidence="3">Pr102</strain>
    </source>
</reference>
<dbReference type="Proteomes" id="UP000005238">
    <property type="component" value="Unassembled WGS sequence"/>
</dbReference>
<dbReference type="EnsemblProtists" id="Phyra84431">
    <property type="protein sequence ID" value="Phyra84431"/>
    <property type="gene ID" value="Phyra84431"/>
</dbReference>
<dbReference type="eggNOG" id="ENOG502SSYR">
    <property type="taxonomic scope" value="Eukaryota"/>
</dbReference>
<dbReference type="PANTHER" id="PTHR33714">
    <property type="entry name" value="COUNTING FACTOR-ASSOCIATED PROTEIN A-RELATED"/>
    <property type="match status" value="1"/>
</dbReference>
<keyword evidence="3" id="KW-1185">Reference proteome</keyword>
<dbReference type="HOGENOM" id="CLU_426716_0_0_1"/>
<evidence type="ECO:0000256" key="1">
    <source>
        <dbReference type="SAM" id="SignalP"/>
    </source>
</evidence>
<keyword evidence="1" id="KW-0732">Signal</keyword>
<dbReference type="EMBL" id="DS566110">
    <property type="status" value="NOT_ANNOTATED_CDS"/>
    <property type="molecule type" value="Genomic_DNA"/>
</dbReference>
<feature type="signal peptide" evidence="1">
    <location>
        <begin position="1"/>
        <end position="24"/>
    </location>
</feature>
<evidence type="ECO:0000313" key="3">
    <source>
        <dbReference type="Proteomes" id="UP000005238"/>
    </source>
</evidence>
<dbReference type="InParanoid" id="H3H266"/>
<organism evidence="2 3">
    <name type="scientific">Phytophthora ramorum</name>
    <name type="common">Sudden oak death agent</name>
    <dbReference type="NCBI Taxonomy" id="164328"/>
    <lineage>
        <taxon>Eukaryota</taxon>
        <taxon>Sar</taxon>
        <taxon>Stramenopiles</taxon>
        <taxon>Oomycota</taxon>
        <taxon>Peronosporomycetes</taxon>
        <taxon>Peronosporales</taxon>
        <taxon>Peronosporaceae</taxon>
        <taxon>Phytophthora</taxon>
    </lineage>
</organism>
<reference evidence="2" key="2">
    <citation type="submission" date="2015-06" db="UniProtKB">
        <authorList>
            <consortium name="EnsemblProtists"/>
        </authorList>
    </citation>
    <scope>IDENTIFICATION</scope>
    <source>
        <strain evidence="2">Pr102</strain>
    </source>
</reference>
<dbReference type="AlphaFoldDB" id="H3H266"/>
<protein>
    <submittedName>
        <fullName evidence="2">Uncharacterized protein</fullName>
    </submittedName>
</protein>
<sequence>MKPFGLRSLGVAALLAALARPVHATPVSLTATTLYTAASQCGANPSSPGVPVQVTAVPVAGSGSCSPDRTCGVLSSLLYPDVECFTSDGTAAGAFEVAVKNLFGSNPYLIVETYSSASCAVPADITGIATYWADGKCHKTDTSASYKATRSPDGSASVLTYSTADCTSSAASTFTWTAAMADPSTGNACDGSANGLANKKVYGGGATFYLTSIVRTNCNTVANYKTDVATMYGSSPYILVESYAAAKSCDPAFLTGITTYLADGKCHKTDTAASYRATRAADGSASILTYSTADCTGSAASTFTWTASMADPSTGNTCDNTANGLVDKKVYGSGRTFYLTSIVRTTCNTAASYKTDVAAMYGSSPYILVESYAPAKSCDPTFLAGIVTYLADGVCHKTGATTSYVATRAADGSAIVKTSAGSDVCAGTVTTLDVSSSQAKGQSCAADANGILDNKIYGAGTTTLYLTSALGFDDDTASSTACTATAVCSGTVDPWIGTACSTSLTYSSDLLALFGTKPYVVVESYSSGKNCDGTKLSSQTAYLADSKCHKTSAVSSYNATRKEDGAITINMFADSASCDTAGTTLAMTAAQVTGNSCASDGNGIPDTKVYSSGAASGCTDGYWGSRLGRGYVRVFVNVFVSS</sequence>